<dbReference type="GO" id="GO:0015074">
    <property type="term" value="P:DNA integration"/>
    <property type="evidence" value="ECO:0007669"/>
    <property type="project" value="InterPro"/>
</dbReference>
<dbReference type="Proteomes" id="UP000434342">
    <property type="component" value="Unassembled WGS sequence"/>
</dbReference>
<evidence type="ECO:0000313" key="3">
    <source>
        <dbReference type="Proteomes" id="UP000434342"/>
    </source>
</evidence>
<dbReference type="RefSeq" id="WP_154540342.1">
    <property type="nucleotide sequence ID" value="NZ_VUND01000001.1"/>
</dbReference>
<proteinExistence type="predicted"/>
<sequence length="50" mass="5349">MRPSVGRTGSCHDSAVAESFFASLKDEMCHLGSFATRAEARVAVVDYVEG</sequence>
<name>A0A6N7X7F7_9ACTN</name>
<dbReference type="InterPro" id="IPR001584">
    <property type="entry name" value="Integrase_cat-core"/>
</dbReference>
<accession>A0A6N7X7F7</accession>
<reference evidence="2 3" key="1">
    <citation type="submission" date="2019-08" db="EMBL/GenBank/DDBJ databases">
        <title>In-depth cultivation of the pig gut microbiome towards novel bacterial diversity and tailored functional studies.</title>
        <authorList>
            <person name="Wylensek D."/>
            <person name="Hitch T.C.A."/>
            <person name="Clavel T."/>
        </authorList>
    </citation>
    <scope>NUCLEOTIDE SEQUENCE [LARGE SCALE GENOMIC DNA]</scope>
    <source>
        <strain evidence="2 3">WB01_CNA04</strain>
    </source>
</reference>
<evidence type="ECO:0000313" key="2">
    <source>
        <dbReference type="EMBL" id="MST60182.1"/>
    </source>
</evidence>
<comment type="caution">
    <text evidence="2">The sequence shown here is derived from an EMBL/GenBank/DDBJ whole genome shotgun (WGS) entry which is preliminary data.</text>
</comment>
<dbReference type="EMBL" id="VUND01000001">
    <property type="protein sequence ID" value="MST60182.1"/>
    <property type="molecule type" value="Genomic_DNA"/>
</dbReference>
<organism evidence="2 3">
    <name type="scientific">Parafannyhessea umbonata</name>
    <dbReference type="NCBI Taxonomy" id="604330"/>
    <lineage>
        <taxon>Bacteria</taxon>
        <taxon>Bacillati</taxon>
        <taxon>Actinomycetota</taxon>
        <taxon>Coriobacteriia</taxon>
        <taxon>Coriobacteriales</taxon>
        <taxon>Atopobiaceae</taxon>
        <taxon>Parafannyhessea</taxon>
    </lineage>
</organism>
<protein>
    <submittedName>
        <fullName evidence="2">IS3 family transposase</fullName>
    </submittedName>
</protein>
<gene>
    <name evidence="2" type="ORF">FYJ69_04550</name>
</gene>
<evidence type="ECO:0000259" key="1">
    <source>
        <dbReference type="Pfam" id="PF13333"/>
    </source>
</evidence>
<feature type="domain" description="Integrase catalytic" evidence="1">
    <location>
        <begin position="18"/>
        <end position="49"/>
    </location>
</feature>
<dbReference type="Pfam" id="PF13333">
    <property type="entry name" value="rve_2"/>
    <property type="match status" value="1"/>
</dbReference>
<dbReference type="AlphaFoldDB" id="A0A6N7X7F7"/>